<protein>
    <submittedName>
        <fullName evidence="2">Uncharacterized protein</fullName>
    </submittedName>
</protein>
<keyword evidence="1" id="KW-0812">Transmembrane</keyword>
<keyword evidence="1" id="KW-1133">Transmembrane helix</keyword>
<accession>A0A316FDC7</accession>
<dbReference type="EMBL" id="QGGR01000011">
    <property type="protein sequence ID" value="PWK45050.1"/>
    <property type="molecule type" value="Genomic_DNA"/>
</dbReference>
<name>A0A316FDC7_9ACTN</name>
<comment type="caution">
    <text evidence="2">The sequence shown here is derived from an EMBL/GenBank/DDBJ whole genome shotgun (WGS) entry which is preliminary data.</text>
</comment>
<organism evidence="2 3">
    <name type="scientific">Actinoplanes xinjiangensis</name>
    <dbReference type="NCBI Taxonomy" id="512350"/>
    <lineage>
        <taxon>Bacteria</taxon>
        <taxon>Bacillati</taxon>
        <taxon>Actinomycetota</taxon>
        <taxon>Actinomycetes</taxon>
        <taxon>Micromonosporales</taxon>
        <taxon>Micromonosporaceae</taxon>
        <taxon>Actinoplanes</taxon>
    </lineage>
</organism>
<dbReference type="Proteomes" id="UP000245697">
    <property type="component" value="Unassembled WGS sequence"/>
</dbReference>
<gene>
    <name evidence="2" type="ORF">BC793_11122</name>
</gene>
<dbReference type="AlphaFoldDB" id="A0A316FDC7"/>
<keyword evidence="1" id="KW-0472">Membrane</keyword>
<reference evidence="2 3" key="1">
    <citation type="submission" date="2018-05" db="EMBL/GenBank/DDBJ databases">
        <title>Genomic Encyclopedia of Archaeal and Bacterial Type Strains, Phase II (KMG-II): from individual species to whole genera.</title>
        <authorList>
            <person name="Goeker M."/>
        </authorList>
    </citation>
    <scope>NUCLEOTIDE SEQUENCE [LARGE SCALE GENOMIC DNA]</scope>
    <source>
        <strain evidence="2 3">DSM 45184</strain>
    </source>
</reference>
<keyword evidence="3" id="KW-1185">Reference proteome</keyword>
<feature type="transmembrane region" description="Helical" evidence="1">
    <location>
        <begin position="20"/>
        <end position="40"/>
    </location>
</feature>
<evidence type="ECO:0000313" key="2">
    <source>
        <dbReference type="EMBL" id="PWK45050.1"/>
    </source>
</evidence>
<evidence type="ECO:0000256" key="1">
    <source>
        <dbReference type="SAM" id="Phobius"/>
    </source>
</evidence>
<sequence>MLTGWWLGSGAAFVPEDDILFLILVLGGGIALVIGLLEWSTRTTAQLILKAATLNNSAAPEHPGD</sequence>
<evidence type="ECO:0000313" key="3">
    <source>
        <dbReference type="Proteomes" id="UP000245697"/>
    </source>
</evidence>
<proteinExistence type="predicted"/>